<gene>
    <name evidence="4" type="ORF">GCM10020369_03570</name>
</gene>
<dbReference type="EMBL" id="BAAAYN010000002">
    <property type="protein sequence ID" value="GAA3382292.1"/>
    <property type="molecule type" value="Genomic_DNA"/>
</dbReference>
<comment type="caution">
    <text evidence="4">The sequence shown here is derived from an EMBL/GenBank/DDBJ whole genome shotgun (WGS) entry which is preliminary data.</text>
</comment>
<dbReference type="RefSeq" id="WP_345726135.1">
    <property type="nucleotide sequence ID" value="NZ_BAAAYN010000002.1"/>
</dbReference>
<protein>
    <submittedName>
        <fullName evidence="4">Alpha/beta fold hydrolase</fullName>
    </submittedName>
</protein>
<evidence type="ECO:0000259" key="3">
    <source>
        <dbReference type="Pfam" id="PF07993"/>
    </source>
</evidence>
<feature type="region of interest" description="Disordered" evidence="1">
    <location>
        <begin position="582"/>
        <end position="606"/>
    </location>
</feature>
<dbReference type="Pfam" id="PF07993">
    <property type="entry name" value="NAD_binding_4"/>
    <property type="match status" value="1"/>
</dbReference>
<dbReference type="SUPFAM" id="SSF51735">
    <property type="entry name" value="NAD(P)-binding Rossmann-fold domains"/>
    <property type="match status" value="1"/>
</dbReference>
<sequence>MTLHPAQSDAIPQTIDSMVFGATGFIGRWLLLELLGQGRVVAAAVRGGAGSAARLRDWLREHGADDGALTTIDTDLSRERLARAADEEILGSVRDVFNVAGRYQFGMAPDEARRANVDGALNVLGWGAGLPRLRRLVHLSGYRVSVPEARYPWSANESRERYRRLGAYEASKVEADAALRVVAAREAVPLTLVNPSTVVGHSVTGEAEQYIGLATTVRDLWNGGLPALAGSRRTFVPVVTVDYLARFMAAVPLHDEGPLTAHWVLDGATPDFPDLVAELVTHLGVSAPRRIVPVGLVRRLPKALTRVEPETLSFLSEDRYDTASADRIAAAAGLSQPPVGDVLRRWADRLVADRFGAAPSPVPGGFHLVAGGRTYLAGERSAPRFVLLHGLPLDGESWQGLLSHLDGAALRADLPGLGRSSPTTATAAQWLTELLSPVRTRPTLVAHSAAAGAALSYANAHPDRVSRLVLVSPYFLQRRPSRLLRTVMVGTTMLRHATAGQLTNSLLGEHLDVAPAATAVSGQDAAHQAIASVAANLRRPGVARRTARWLRDAQREAERSRLRHLLRSCPVPVQLIVGDRDPLVEGNDEHDVATIPDAGHHPHLSHPAQLGAAINARANESAGRARPTPSGARD</sequence>
<dbReference type="GO" id="GO:0016787">
    <property type="term" value="F:hydrolase activity"/>
    <property type="evidence" value="ECO:0007669"/>
    <property type="project" value="UniProtKB-KW"/>
</dbReference>
<dbReference type="InterPro" id="IPR000073">
    <property type="entry name" value="AB_hydrolase_1"/>
</dbReference>
<organism evidence="4 5">
    <name type="scientific">Cryptosporangium minutisporangium</name>
    <dbReference type="NCBI Taxonomy" id="113569"/>
    <lineage>
        <taxon>Bacteria</taxon>
        <taxon>Bacillati</taxon>
        <taxon>Actinomycetota</taxon>
        <taxon>Actinomycetes</taxon>
        <taxon>Cryptosporangiales</taxon>
        <taxon>Cryptosporangiaceae</taxon>
        <taxon>Cryptosporangium</taxon>
    </lineage>
</organism>
<reference evidence="5" key="1">
    <citation type="journal article" date="2019" name="Int. J. Syst. Evol. Microbiol.">
        <title>The Global Catalogue of Microorganisms (GCM) 10K type strain sequencing project: providing services to taxonomists for standard genome sequencing and annotation.</title>
        <authorList>
            <consortium name="The Broad Institute Genomics Platform"/>
            <consortium name="The Broad Institute Genome Sequencing Center for Infectious Disease"/>
            <person name="Wu L."/>
            <person name="Ma J."/>
        </authorList>
    </citation>
    <scope>NUCLEOTIDE SEQUENCE [LARGE SCALE GENOMIC DNA]</scope>
    <source>
        <strain evidence="5">JCM 9458</strain>
    </source>
</reference>
<dbReference type="InterPro" id="IPR036291">
    <property type="entry name" value="NAD(P)-bd_dom_sf"/>
</dbReference>
<accession>A0ABP6SPK1</accession>
<dbReference type="InterPro" id="IPR050266">
    <property type="entry name" value="AB_hydrolase_sf"/>
</dbReference>
<dbReference type="InterPro" id="IPR029058">
    <property type="entry name" value="AB_hydrolase_fold"/>
</dbReference>
<evidence type="ECO:0000256" key="1">
    <source>
        <dbReference type="SAM" id="MobiDB-lite"/>
    </source>
</evidence>
<proteinExistence type="predicted"/>
<dbReference type="InterPro" id="IPR013120">
    <property type="entry name" value="FAR_NAD-bd"/>
</dbReference>
<name>A0ABP6SPK1_9ACTN</name>
<feature type="domain" description="AB hydrolase-1" evidence="2">
    <location>
        <begin position="383"/>
        <end position="487"/>
    </location>
</feature>
<dbReference type="Gene3D" id="3.40.50.720">
    <property type="entry name" value="NAD(P)-binding Rossmann-like Domain"/>
    <property type="match status" value="1"/>
</dbReference>
<dbReference type="Gene3D" id="3.40.50.1820">
    <property type="entry name" value="alpha/beta hydrolase"/>
    <property type="match status" value="1"/>
</dbReference>
<keyword evidence="5" id="KW-1185">Reference proteome</keyword>
<evidence type="ECO:0000313" key="4">
    <source>
        <dbReference type="EMBL" id="GAA3382292.1"/>
    </source>
</evidence>
<dbReference type="Pfam" id="PF00561">
    <property type="entry name" value="Abhydrolase_1"/>
    <property type="match status" value="1"/>
</dbReference>
<dbReference type="PANTHER" id="PTHR43798:SF33">
    <property type="entry name" value="HYDROLASE, PUTATIVE (AFU_ORTHOLOGUE AFUA_2G14860)-RELATED"/>
    <property type="match status" value="1"/>
</dbReference>
<evidence type="ECO:0000259" key="2">
    <source>
        <dbReference type="Pfam" id="PF00561"/>
    </source>
</evidence>
<evidence type="ECO:0000313" key="5">
    <source>
        <dbReference type="Proteomes" id="UP001501676"/>
    </source>
</evidence>
<dbReference type="SUPFAM" id="SSF53474">
    <property type="entry name" value="alpha/beta-Hydrolases"/>
    <property type="match status" value="1"/>
</dbReference>
<dbReference type="Proteomes" id="UP001501676">
    <property type="component" value="Unassembled WGS sequence"/>
</dbReference>
<feature type="domain" description="Thioester reductase (TE)" evidence="3">
    <location>
        <begin position="21"/>
        <end position="248"/>
    </location>
</feature>
<dbReference type="PANTHER" id="PTHR43798">
    <property type="entry name" value="MONOACYLGLYCEROL LIPASE"/>
    <property type="match status" value="1"/>
</dbReference>
<feature type="compositionally biased region" description="Basic and acidic residues" evidence="1">
    <location>
        <begin position="582"/>
        <end position="592"/>
    </location>
</feature>
<keyword evidence="4" id="KW-0378">Hydrolase</keyword>